<dbReference type="EMBL" id="BAAAAF010000002">
    <property type="protein sequence ID" value="GAA0034766.1"/>
    <property type="molecule type" value="Genomic_DNA"/>
</dbReference>
<accession>A0ABN0SKP8</accession>
<keyword evidence="3" id="KW-1185">Reference proteome</keyword>
<evidence type="ECO:0000313" key="3">
    <source>
        <dbReference type="Proteomes" id="UP001498238"/>
    </source>
</evidence>
<evidence type="ECO:0000256" key="1">
    <source>
        <dbReference type="SAM" id="SignalP"/>
    </source>
</evidence>
<dbReference type="Proteomes" id="UP001498238">
    <property type="component" value="Unassembled WGS sequence"/>
</dbReference>
<protein>
    <recommendedName>
        <fullName evidence="4">L,D-peptidoglycan transpeptidase YkuD, ErfK/YbiS/YcfS/YnhG family</fullName>
    </recommendedName>
</protein>
<name>A0ABN0SKP8_9MICO</name>
<organism evidence="2 3">
    <name type="scientific">Brevibacterium metallidurans</name>
    <dbReference type="NCBI Taxonomy" id="1482676"/>
    <lineage>
        <taxon>Bacteria</taxon>
        <taxon>Bacillati</taxon>
        <taxon>Actinomycetota</taxon>
        <taxon>Actinomycetes</taxon>
        <taxon>Micrococcales</taxon>
        <taxon>Brevibacteriaceae</taxon>
        <taxon>Brevibacterium</taxon>
    </lineage>
</organism>
<evidence type="ECO:0000313" key="2">
    <source>
        <dbReference type="EMBL" id="GAA0034766.1"/>
    </source>
</evidence>
<comment type="caution">
    <text evidence="2">The sequence shown here is derived from an EMBL/GenBank/DDBJ whole genome shotgun (WGS) entry which is preliminary data.</text>
</comment>
<feature type="signal peptide" evidence="1">
    <location>
        <begin position="1"/>
        <end position="26"/>
    </location>
</feature>
<dbReference type="RefSeq" id="WP_339391737.1">
    <property type="nucleotide sequence ID" value="NZ_BAAAAF010000002.1"/>
</dbReference>
<proteinExistence type="predicted"/>
<dbReference type="PANTHER" id="PTHR38589:SF1">
    <property type="entry name" value="BLR0621 PROTEIN"/>
    <property type="match status" value="1"/>
</dbReference>
<feature type="chain" id="PRO_5046453524" description="L,D-peptidoglycan transpeptidase YkuD, ErfK/YbiS/YcfS/YnhG family" evidence="1">
    <location>
        <begin position="27"/>
        <end position="228"/>
    </location>
</feature>
<reference evidence="2 3" key="1">
    <citation type="submission" date="2024-01" db="EMBL/GenBank/DDBJ databases">
        <title>Characterization of antibiotic resistant novel bacterial strains and their environmental applications.</title>
        <authorList>
            <person name="Manzoor S."/>
            <person name="Abbas S."/>
            <person name="Arshad M."/>
            <person name="Ahmed I."/>
        </authorList>
    </citation>
    <scope>NUCLEOTIDE SEQUENCE [LARGE SCALE GENOMIC DNA]</scope>
    <source>
        <strain evidence="2 3">NCCP-602</strain>
    </source>
</reference>
<dbReference type="PANTHER" id="PTHR38589">
    <property type="entry name" value="BLR0621 PROTEIN"/>
    <property type="match status" value="1"/>
</dbReference>
<sequence length="228" mass="24598">MPIPTALKRLAGTASALALGAGLGLAPLPGEAPASAKTAYCTGVEKNRAVTAAKVIEVKQRSTLKADVYLCRKSGKRYIRDKGPYGARLGYAGTTANKREGDGKTPKGVFWMRNGFGTASNPGLRKSWTKVTRDHVWVDGKATKKGGYNTMQRKSKGYRGEALYQPKPYKYAQVIGYNEARTPGKGSAIFLHANTASMKTAGCVSMYESQLVTTMKWQSTTATQILIH</sequence>
<keyword evidence="1" id="KW-0732">Signal</keyword>
<evidence type="ECO:0008006" key="4">
    <source>
        <dbReference type="Google" id="ProtNLM"/>
    </source>
</evidence>
<gene>
    <name evidence="2" type="ORF">NCCP602_07270</name>
</gene>